<dbReference type="PATRIC" id="fig|157733.3.peg.2124"/>
<evidence type="ECO:0000256" key="4">
    <source>
        <dbReference type="ARBA" id="ARBA00023163"/>
    </source>
</evidence>
<dbReference type="NCBIfam" id="TIGR01743">
    <property type="entry name" value="purR_Bsub"/>
    <property type="match status" value="1"/>
</dbReference>
<evidence type="ECO:0000259" key="7">
    <source>
        <dbReference type="Pfam" id="PF09182"/>
    </source>
</evidence>
<evidence type="ECO:0000256" key="1">
    <source>
        <dbReference type="ARBA" id="ARBA00011738"/>
    </source>
</evidence>
<dbReference type="Gene3D" id="3.40.50.2020">
    <property type="match status" value="1"/>
</dbReference>
<dbReference type="InterPro" id="IPR050118">
    <property type="entry name" value="Pur/Pyrimidine_PRTase"/>
</dbReference>
<dbReference type="InterPro" id="IPR036390">
    <property type="entry name" value="WH_DNA-bd_sf"/>
</dbReference>
<keyword evidence="9" id="KW-1185">Reference proteome</keyword>
<gene>
    <name evidence="8" type="ORF">AB986_19820</name>
</gene>
<dbReference type="EMBL" id="LELK01000012">
    <property type="protein sequence ID" value="KMM35983.1"/>
    <property type="molecule type" value="Genomic_DNA"/>
</dbReference>
<dbReference type="SUPFAM" id="SSF53271">
    <property type="entry name" value="PRTase-like"/>
    <property type="match status" value="1"/>
</dbReference>
<dbReference type="InterPro" id="IPR010078">
    <property type="entry name" value="PurR_Bsub"/>
</dbReference>
<evidence type="ECO:0000256" key="5">
    <source>
        <dbReference type="ARBA" id="ARBA00049656"/>
    </source>
</evidence>
<dbReference type="InterPro" id="IPR029057">
    <property type="entry name" value="PRTase-like"/>
</dbReference>
<dbReference type="SUPFAM" id="SSF46785">
    <property type="entry name" value="Winged helix' DNA-binding domain"/>
    <property type="match status" value="1"/>
</dbReference>
<dbReference type="Gene3D" id="1.10.10.10">
    <property type="entry name" value="Winged helix-like DNA-binding domain superfamily/Winged helix DNA-binding domain"/>
    <property type="match status" value="1"/>
</dbReference>
<proteinExistence type="inferred from homology"/>
<dbReference type="GO" id="GO:0045982">
    <property type="term" value="P:negative regulation of purine nucleobase metabolic process"/>
    <property type="evidence" value="ECO:0007669"/>
    <property type="project" value="InterPro"/>
</dbReference>
<comment type="caution">
    <text evidence="8">The sequence shown here is derived from an EMBL/GenBank/DDBJ whole genome shotgun (WGS) entry which is preliminary data.</text>
</comment>
<dbReference type="AlphaFoldDB" id="A0A0J6CS29"/>
<dbReference type="GO" id="GO:0045892">
    <property type="term" value="P:negative regulation of DNA-templated transcription"/>
    <property type="evidence" value="ECO:0007669"/>
    <property type="project" value="InterPro"/>
</dbReference>
<evidence type="ECO:0000256" key="3">
    <source>
        <dbReference type="ARBA" id="ARBA00023125"/>
    </source>
</evidence>
<dbReference type="CDD" id="cd06223">
    <property type="entry name" value="PRTases_typeI"/>
    <property type="match status" value="1"/>
</dbReference>
<dbReference type="InterPro" id="IPR036388">
    <property type="entry name" value="WH-like_DNA-bd_sf"/>
</dbReference>
<dbReference type="InterPro" id="IPR015265">
    <property type="entry name" value="PuR_N"/>
</dbReference>
<feature type="domain" description="Bacterial purine repressor N-terminal" evidence="7">
    <location>
        <begin position="4"/>
        <end position="73"/>
    </location>
</feature>
<protein>
    <submittedName>
        <fullName evidence="8">Uncharacterized protein</fullName>
    </submittedName>
</protein>
<dbReference type="RefSeq" id="WP_048313385.1">
    <property type="nucleotide sequence ID" value="NZ_CP119526.1"/>
</dbReference>
<comment type="subunit">
    <text evidence="1">Homodimer.</text>
</comment>
<name>A0A0J6CS29_9BACL</name>
<organism evidence="8 9">
    <name type="scientific">Guptibacillus hwajinpoensis</name>
    <dbReference type="NCBI Taxonomy" id="208199"/>
    <lineage>
        <taxon>Bacteria</taxon>
        <taxon>Bacillati</taxon>
        <taxon>Bacillota</taxon>
        <taxon>Bacilli</taxon>
        <taxon>Bacillales</taxon>
        <taxon>Guptibacillaceae</taxon>
        <taxon>Guptibacillus</taxon>
    </lineage>
</organism>
<sequence>MKMKRSSRLVDMTRFLLEHPHRLVSLTYFSERYGAAKSSISEDLVIIKENFEQQGVGSLLTVPGAAGGVKYMPLISEEEADRVVGELCEFLESPDRLLPGGYLYLTDILGNPEIMNQVGRLFASVFADRKIDVVMTVATKGIPLAYAAASHLNVPVVIVRRDSKVTEGSTVSINYVSGSSKRIQTMALARRSLKPGANVLIVDDFMKAGGTIQGMVNLLEEFQADVAGIGVLVEAEGEGEERLVEEYVSMMNLGGVDMKQRTIQVAPGNYKKFLTRLTEGMESE</sequence>
<dbReference type="Proteomes" id="UP000035996">
    <property type="component" value="Unassembled WGS sequence"/>
</dbReference>
<dbReference type="PANTHER" id="PTHR43864">
    <property type="entry name" value="HYPOXANTHINE/GUANINE PHOSPHORIBOSYLTRANSFERASE"/>
    <property type="match status" value="1"/>
</dbReference>
<dbReference type="Pfam" id="PF09182">
    <property type="entry name" value="PuR_N"/>
    <property type="match status" value="1"/>
</dbReference>
<comment type="similarity">
    <text evidence="5">Belongs to the purine/pyrimidine phosphoribosyltransferase family. PurR subfamily.</text>
</comment>
<evidence type="ECO:0000313" key="9">
    <source>
        <dbReference type="Proteomes" id="UP000035996"/>
    </source>
</evidence>
<keyword evidence="4" id="KW-0804">Transcription</keyword>
<keyword evidence="3" id="KW-0238">DNA-binding</keyword>
<dbReference type="PANTHER" id="PTHR43864:SF2">
    <property type="entry name" value="PUR OPERON REPRESSOR"/>
    <property type="match status" value="1"/>
</dbReference>
<dbReference type="Pfam" id="PF00156">
    <property type="entry name" value="Pribosyltran"/>
    <property type="match status" value="1"/>
</dbReference>
<accession>A0A0J6CS29</accession>
<dbReference type="STRING" id="157733.AB986_19820"/>
<evidence type="ECO:0000259" key="6">
    <source>
        <dbReference type="Pfam" id="PF00156"/>
    </source>
</evidence>
<evidence type="ECO:0000256" key="2">
    <source>
        <dbReference type="ARBA" id="ARBA00023015"/>
    </source>
</evidence>
<dbReference type="InterPro" id="IPR000836">
    <property type="entry name" value="PRTase_dom"/>
</dbReference>
<evidence type="ECO:0000313" key="8">
    <source>
        <dbReference type="EMBL" id="KMM35983.1"/>
    </source>
</evidence>
<dbReference type="OrthoDB" id="4213751at2"/>
<reference evidence="8" key="1">
    <citation type="submission" date="2015-06" db="EMBL/GenBank/DDBJ databases">
        <authorList>
            <person name="Liu B."/>
            <person name="Wang J."/>
            <person name="Zhu Y."/>
            <person name="Liu G."/>
            <person name="Chen Q."/>
            <person name="Zheng C."/>
            <person name="Che J."/>
            <person name="Ge C."/>
            <person name="Shi H."/>
            <person name="Pan Z."/>
            <person name="Liu X."/>
        </authorList>
    </citation>
    <scope>NUCLEOTIDE SEQUENCE [LARGE SCALE GENOMIC DNA]</scope>
    <source>
        <strain evidence="8">DSM 16346</strain>
    </source>
</reference>
<keyword evidence="2" id="KW-0805">Transcription regulation</keyword>
<feature type="domain" description="Phosphoribosyltransferase" evidence="6">
    <location>
        <begin position="107"/>
        <end position="251"/>
    </location>
</feature>
<dbReference type="GO" id="GO:0003677">
    <property type="term" value="F:DNA binding"/>
    <property type="evidence" value="ECO:0007669"/>
    <property type="project" value="UniProtKB-KW"/>
</dbReference>